<name>A0A919RA66_9ACTN</name>
<dbReference type="InterPro" id="IPR011611">
    <property type="entry name" value="PfkB_dom"/>
</dbReference>
<keyword evidence="3" id="KW-0547">Nucleotide-binding</keyword>
<feature type="region of interest" description="Disordered" evidence="6">
    <location>
        <begin position="440"/>
        <end position="483"/>
    </location>
</feature>
<dbReference type="InterPro" id="IPR029056">
    <property type="entry name" value="Ribokinase-like"/>
</dbReference>
<feature type="region of interest" description="Disordered" evidence="6">
    <location>
        <begin position="96"/>
        <end position="142"/>
    </location>
</feature>
<keyword evidence="9" id="KW-1185">Reference proteome</keyword>
<reference evidence="8" key="1">
    <citation type="submission" date="2021-01" db="EMBL/GenBank/DDBJ databases">
        <title>Whole genome shotgun sequence of Sinosporangium siamense NBRC 109515.</title>
        <authorList>
            <person name="Komaki H."/>
            <person name="Tamura T."/>
        </authorList>
    </citation>
    <scope>NUCLEOTIDE SEQUENCE</scope>
    <source>
        <strain evidence="8">NBRC 109515</strain>
    </source>
</reference>
<feature type="compositionally biased region" description="Basic and acidic residues" evidence="6">
    <location>
        <begin position="364"/>
        <end position="381"/>
    </location>
</feature>
<comment type="caution">
    <text evidence="8">The sequence shown here is derived from an EMBL/GenBank/DDBJ whole genome shotgun (WGS) entry which is preliminary data.</text>
</comment>
<keyword evidence="2" id="KW-0808">Transferase</keyword>
<dbReference type="Proteomes" id="UP000606172">
    <property type="component" value="Unassembled WGS sequence"/>
</dbReference>
<dbReference type="EMBL" id="BOOW01000002">
    <property type="protein sequence ID" value="GII89978.1"/>
    <property type="molecule type" value="Genomic_DNA"/>
</dbReference>
<dbReference type="PANTHER" id="PTHR46566">
    <property type="entry name" value="1-PHOSPHOFRUCTOKINASE-RELATED"/>
    <property type="match status" value="1"/>
</dbReference>
<dbReference type="AlphaFoldDB" id="A0A919RA66"/>
<evidence type="ECO:0000256" key="1">
    <source>
        <dbReference type="ARBA" id="ARBA00010688"/>
    </source>
</evidence>
<gene>
    <name evidence="8" type="ORF">Ssi02_02090</name>
</gene>
<organism evidence="8 9">
    <name type="scientific">Sinosporangium siamense</name>
    <dbReference type="NCBI Taxonomy" id="1367973"/>
    <lineage>
        <taxon>Bacteria</taxon>
        <taxon>Bacillati</taxon>
        <taxon>Actinomycetota</taxon>
        <taxon>Actinomycetes</taxon>
        <taxon>Streptosporangiales</taxon>
        <taxon>Streptosporangiaceae</taxon>
        <taxon>Sinosporangium</taxon>
    </lineage>
</organism>
<dbReference type="GO" id="GO:0005524">
    <property type="term" value="F:ATP binding"/>
    <property type="evidence" value="ECO:0007669"/>
    <property type="project" value="UniProtKB-KW"/>
</dbReference>
<evidence type="ECO:0000313" key="9">
    <source>
        <dbReference type="Proteomes" id="UP000606172"/>
    </source>
</evidence>
<comment type="similarity">
    <text evidence="1">Belongs to the carbohydrate kinase PfkB family.</text>
</comment>
<dbReference type="SUPFAM" id="SSF53613">
    <property type="entry name" value="Ribokinase-like"/>
    <property type="match status" value="2"/>
</dbReference>
<dbReference type="Gene3D" id="3.40.1190.20">
    <property type="match status" value="2"/>
</dbReference>
<sequence>MADRLVVGLLGRSGLLIVTVTLNPALDITYEVPGLSLDATNRVSTVAVRAGGKGINVARVIRAVGGPGTDVMAVTFAAGRQGAMFRALLERSDDLGRSSTSGHVHGLGRSDEADGLGQPVSGERPDGLGRLSAEGDGHRDGGVPHELIPIGGEIRRTLAVVDTVTNTVTMLNEPGPVIAPHEWAELCDRVHSLLSHARVLVLSGSLPPGVPGDAYAVLTRMARQAGALVVLDAGGEALRAALPERPDVVKPNAVELAAAIGLQRSAEQSPGDGWLAEAVHRVRAEGARCVIASDGPRGLWAATSAGLWRATPPQVDSGNPTGAGDAVVAVLALGLSGRWHGCRTPEALAEGRHDAADGSQCPDSHSREHTSERAAGDERTESWSWPHLLRHATALSAAAVQAPLAGEVDMAIYRANLQRVVVSGPDQETGSSVAATLKDHPAETTTSASHLAGPHVAGLPRTEPEGSATDRSASGGRGADSPD</sequence>
<evidence type="ECO:0000256" key="2">
    <source>
        <dbReference type="ARBA" id="ARBA00022679"/>
    </source>
</evidence>
<keyword evidence="4 8" id="KW-0418">Kinase</keyword>
<evidence type="ECO:0000256" key="6">
    <source>
        <dbReference type="SAM" id="MobiDB-lite"/>
    </source>
</evidence>
<evidence type="ECO:0000313" key="8">
    <source>
        <dbReference type="EMBL" id="GII89978.1"/>
    </source>
</evidence>
<dbReference type="GO" id="GO:0005829">
    <property type="term" value="C:cytosol"/>
    <property type="evidence" value="ECO:0007669"/>
    <property type="project" value="TreeGrafter"/>
</dbReference>
<feature type="domain" description="Carbohydrate kinase PfkB" evidence="7">
    <location>
        <begin position="140"/>
        <end position="336"/>
    </location>
</feature>
<proteinExistence type="inferred from homology"/>
<protein>
    <submittedName>
        <fullName evidence="8">Sugar kinase</fullName>
    </submittedName>
</protein>
<evidence type="ECO:0000259" key="7">
    <source>
        <dbReference type="Pfam" id="PF00294"/>
    </source>
</evidence>
<feature type="region of interest" description="Disordered" evidence="6">
    <location>
        <begin position="350"/>
        <end position="381"/>
    </location>
</feature>
<keyword evidence="5" id="KW-0067">ATP-binding</keyword>
<evidence type="ECO:0000256" key="4">
    <source>
        <dbReference type="ARBA" id="ARBA00022777"/>
    </source>
</evidence>
<dbReference type="Pfam" id="PF00294">
    <property type="entry name" value="PfkB"/>
    <property type="match status" value="1"/>
</dbReference>
<feature type="compositionally biased region" description="Basic and acidic residues" evidence="6">
    <location>
        <begin position="123"/>
        <end position="142"/>
    </location>
</feature>
<evidence type="ECO:0000256" key="5">
    <source>
        <dbReference type="ARBA" id="ARBA00022840"/>
    </source>
</evidence>
<dbReference type="GO" id="GO:0008443">
    <property type="term" value="F:phosphofructokinase activity"/>
    <property type="evidence" value="ECO:0007669"/>
    <property type="project" value="TreeGrafter"/>
</dbReference>
<dbReference type="CDD" id="cd01164">
    <property type="entry name" value="FruK_PfkB_like"/>
    <property type="match status" value="1"/>
</dbReference>
<evidence type="ECO:0000256" key="3">
    <source>
        <dbReference type="ARBA" id="ARBA00022741"/>
    </source>
</evidence>
<accession>A0A919RA66</accession>
<dbReference type="InterPro" id="IPR017583">
    <property type="entry name" value="Tagatose/fructose_Pkinase"/>
</dbReference>
<dbReference type="PANTHER" id="PTHR46566:SF5">
    <property type="entry name" value="1-PHOSPHOFRUCTOKINASE"/>
    <property type="match status" value="1"/>
</dbReference>